<keyword evidence="7" id="KW-1185">Reference proteome</keyword>
<dbReference type="EMBL" id="UGQE01000004">
    <property type="protein sequence ID" value="STZ13830.1"/>
    <property type="molecule type" value="Genomic_DNA"/>
</dbReference>
<evidence type="ECO:0000256" key="2">
    <source>
        <dbReference type="ARBA" id="ARBA00023125"/>
    </source>
</evidence>
<keyword evidence="3" id="KW-0804">Transcription</keyword>
<dbReference type="InterPro" id="IPR052158">
    <property type="entry name" value="INH-QAR"/>
</dbReference>
<proteinExistence type="predicted"/>
<gene>
    <name evidence="6" type="primary">rhaR</name>
    <name evidence="5" type="ORF">B0181_01625</name>
    <name evidence="6" type="ORF">NCTC10293_01408</name>
</gene>
<accession>A0A1T0A9S9</accession>
<dbReference type="InterPro" id="IPR002818">
    <property type="entry name" value="DJ-1/PfpI"/>
</dbReference>
<reference evidence="5 7" key="1">
    <citation type="submission" date="2017-02" db="EMBL/GenBank/DDBJ databases">
        <title>Draft genome sequence of Moraxella caviae CCUG 355 type strain.</title>
        <authorList>
            <person name="Engstrom-Jakobsson H."/>
            <person name="Salva-Serra F."/>
            <person name="Thorell K."/>
            <person name="Gonzales-Siles L."/>
            <person name="Karlsson R."/>
            <person name="Boulund F."/>
            <person name="Engstrand L."/>
            <person name="Moore E."/>
        </authorList>
    </citation>
    <scope>NUCLEOTIDE SEQUENCE [LARGE SCALE GENOMIC DNA]</scope>
    <source>
        <strain evidence="5 7">CCUG 355</strain>
    </source>
</reference>
<keyword evidence="2" id="KW-0238">DNA-binding</keyword>
<dbReference type="EMBL" id="MUXU01000013">
    <property type="protein sequence ID" value="OOR92463.1"/>
    <property type="molecule type" value="Genomic_DNA"/>
</dbReference>
<evidence type="ECO:0000259" key="4">
    <source>
        <dbReference type="PROSITE" id="PS01124"/>
    </source>
</evidence>
<dbReference type="PROSITE" id="PS00041">
    <property type="entry name" value="HTH_ARAC_FAMILY_1"/>
    <property type="match status" value="1"/>
</dbReference>
<dbReference type="GO" id="GO:0043565">
    <property type="term" value="F:sequence-specific DNA binding"/>
    <property type="evidence" value="ECO:0007669"/>
    <property type="project" value="InterPro"/>
</dbReference>
<dbReference type="PANTHER" id="PTHR43130:SF3">
    <property type="entry name" value="HTH-TYPE TRANSCRIPTIONAL REGULATOR RV1931C"/>
    <property type="match status" value="1"/>
</dbReference>
<dbReference type="CDD" id="cd03137">
    <property type="entry name" value="GATase1_AraC_1"/>
    <property type="match status" value="1"/>
</dbReference>
<dbReference type="InterPro" id="IPR018062">
    <property type="entry name" value="HTH_AraC-typ_CS"/>
</dbReference>
<dbReference type="Pfam" id="PF01965">
    <property type="entry name" value="DJ-1_PfpI"/>
    <property type="match status" value="1"/>
</dbReference>
<dbReference type="SUPFAM" id="SSF52317">
    <property type="entry name" value="Class I glutamine amidotransferase-like"/>
    <property type="match status" value="1"/>
</dbReference>
<dbReference type="SUPFAM" id="SSF46689">
    <property type="entry name" value="Homeodomain-like"/>
    <property type="match status" value="2"/>
</dbReference>
<feature type="domain" description="HTH araC/xylS-type" evidence="4">
    <location>
        <begin position="209"/>
        <end position="307"/>
    </location>
</feature>
<dbReference type="PROSITE" id="PS01124">
    <property type="entry name" value="HTH_ARAC_FAMILY_2"/>
    <property type="match status" value="1"/>
</dbReference>
<evidence type="ECO:0000313" key="8">
    <source>
        <dbReference type="Proteomes" id="UP000255279"/>
    </source>
</evidence>
<protein>
    <submittedName>
        <fullName evidence="5">AraC family transcriptional regulator</fullName>
    </submittedName>
    <submittedName>
        <fullName evidence="6">L-rhamnose operon transcriptional activator rhaR</fullName>
    </submittedName>
</protein>
<dbReference type="Gene3D" id="1.10.10.60">
    <property type="entry name" value="Homeodomain-like"/>
    <property type="match status" value="1"/>
</dbReference>
<evidence type="ECO:0000256" key="1">
    <source>
        <dbReference type="ARBA" id="ARBA00023015"/>
    </source>
</evidence>
<reference evidence="6 8" key="2">
    <citation type="submission" date="2018-06" db="EMBL/GenBank/DDBJ databases">
        <authorList>
            <consortium name="Pathogen Informatics"/>
            <person name="Doyle S."/>
        </authorList>
    </citation>
    <scope>NUCLEOTIDE SEQUENCE [LARGE SCALE GENOMIC DNA]</scope>
    <source>
        <strain evidence="6 8">NCTC10293</strain>
    </source>
</reference>
<sequence>MKKVAILLYPDIPVFQFSVPYAIFTEAVPPDLFDVKLVAQSPKIHSKTMRYMADVGLDYLAQADIIIVAGWADLNTPPTPKITKALQAAYARGAYLVGLCYGAYALAYTGVLDGKTAATHWLAEQDFAERFPKISLDNNALYLEDERIITSAGTSAALDCCLYLVRKFYGAKIANHTARIMVTPPHREGGQAQFIEQTLAEPNKDKHLNALLDYLHANLHLPHSIDSLAQKTHISRRTFTRHFYKMTGQSLTQWLINARLQKSLELLESSTLSIEQIADEIGFQSAVSFRTHFKAKFEVSPSQWRKVFVGSSPTKNPPTKQAFVSGFD</sequence>
<dbReference type="Gene3D" id="3.40.50.880">
    <property type="match status" value="1"/>
</dbReference>
<organism evidence="5 7">
    <name type="scientific">Moraxella caviae</name>
    <dbReference type="NCBI Taxonomy" id="34060"/>
    <lineage>
        <taxon>Bacteria</taxon>
        <taxon>Pseudomonadati</taxon>
        <taxon>Pseudomonadota</taxon>
        <taxon>Gammaproteobacteria</taxon>
        <taxon>Moraxellales</taxon>
        <taxon>Moraxellaceae</taxon>
        <taxon>Moraxella</taxon>
    </lineage>
</organism>
<name>A0A1T0A9S9_9GAMM</name>
<dbReference type="STRING" id="34060.B0181_01625"/>
<dbReference type="RefSeq" id="WP_078275754.1">
    <property type="nucleotide sequence ID" value="NZ_CAACXO010000054.1"/>
</dbReference>
<evidence type="ECO:0000313" key="7">
    <source>
        <dbReference type="Proteomes" id="UP000190435"/>
    </source>
</evidence>
<dbReference type="Proteomes" id="UP000190435">
    <property type="component" value="Unassembled WGS sequence"/>
</dbReference>
<evidence type="ECO:0000313" key="5">
    <source>
        <dbReference type="EMBL" id="OOR92463.1"/>
    </source>
</evidence>
<dbReference type="InterPro" id="IPR018060">
    <property type="entry name" value="HTH_AraC"/>
</dbReference>
<dbReference type="Pfam" id="PF12833">
    <property type="entry name" value="HTH_18"/>
    <property type="match status" value="1"/>
</dbReference>
<evidence type="ECO:0000256" key="3">
    <source>
        <dbReference type="ARBA" id="ARBA00023163"/>
    </source>
</evidence>
<dbReference type="GO" id="GO:0003700">
    <property type="term" value="F:DNA-binding transcription factor activity"/>
    <property type="evidence" value="ECO:0007669"/>
    <property type="project" value="InterPro"/>
</dbReference>
<dbReference type="AlphaFoldDB" id="A0A1T0A9S9"/>
<dbReference type="Proteomes" id="UP000255279">
    <property type="component" value="Unassembled WGS sequence"/>
</dbReference>
<dbReference type="InterPro" id="IPR009057">
    <property type="entry name" value="Homeodomain-like_sf"/>
</dbReference>
<dbReference type="OrthoDB" id="9803764at2"/>
<dbReference type="InterPro" id="IPR029062">
    <property type="entry name" value="Class_I_gatase-like"/>
</dbReference>
<evidence type="ECO:0000313" key="6">
    <source>
        <dbReference type="EMBL" id="STZ13830.1"/>
    </source>
</evidence>
<keyword evidence="1" id="KW-0805">Transcription regulation</keyword>
<dbReference type="PANTHER" id="PTHR43130">
    <property type="entry name" value="ARAC-FAMILY TRANSCRIPTIONAL REGULATOR"/>
    <property type="match status" value="1"/>
</dbReference>
<dbReference type="SMART" id="SM00342">
    <property type="entry name" value="HTH_ARAC"/>
    <property type="match status" value="1"/>
</dbReference>